<dbReference type="AlphaFoldDB" id="A0A177A6Y1"/>
<name>A0A177A6Y1_9PEZI</name>
<accession>A0A177A6Y1</accession>
<reference evidence="4" key="1">
    <citation type="submission" date="2016-03" db="EMBL/GenBank/DDBJ databases">
        <title>Updated assembly of Pseudogymnoascus destructans, the fungus causing white-nose syndrome of bats.</title>
        <authorList>
            <person name="Palmer J.M."/>
            <person name="Drees K.P."/>
            <person name="Foster J.T."/>
            <person name="Lindner D.L."/>
        </authorList>
    </citation>
    <scope>NUCLEOTIDE SEQUENCE [LARGE SCALE GENOMIC DNA]</scope>
    <source>
        <strain evidence="4">20631-21</strain>
    </source>
</reference>
<sequence>MPFNFSSRIFRRQLLSQIGAPSLINNAQNVIRQFRPRFPSQLTRGCGASTQQIRQYSAATSDPAESQKRKNPRSPAVQRSLRRVAVEAERSSGDGSRGQKLSSGDSHGLKNITAICVAEEFAMDSVVRILRSQGYPIDPQGTGFLDDQVVHTKAVNGGDVFIFPSGTIVSWSLPDDLAINLATQTLAPAAISPHLEQIEMEDLEYQEDPSQVASSIKGEVITLGTKKEAFENNASSGKTSTTLAQIAFSSGLARSTKLAVLETSLTKYLDSTRTIPPILSRGGRLPFNQQFILQKTGALLELRAQLNHYSELTDSLPDLFWDSQHELGLEGYYDQVGRALDVSVRIKSLNAKMDYAHEIVSVLRETLSKNHSTWLEWIIIVLIAVEVGFELKREWKERMKAKAEAKSLKDE</sequence>
<gene>
    <name evidence="4" type="ORF">VC83_04721</name>
</gene>
<organism evidence="4">
    <name type="scientific">Pseudogymnoascus destructans</name>
    <dbReference type="NCBI Taxonomy" id="655981"/>
    <lineage>
        <taxon>Eukaryota</taxon>
        <taxon>Fungi</taxon>
        <taxon>Dikarya</taxon>
        <taxon>Ascomycota</taxon>
        <taxon>Pezizomycotina</taxon>
        <taxon>Leotiomycetes</taxon>
        <taxon>Thelebolales</taxon>
        <taxon>Thelebolaceae</taxon>
        <taxon>Pseudogymnoascus</taxon>
    </lineage>
</organism>
<evidence type="ECO:0000259" key="3">
    <source>
        <dbReference type="Pfam" id="PF02582"/>
    </source>
</evidence>
<feature type="compositionally biased region" description="Polar residues" evidence="2">
    <location>
        <begin position="42"/>
        <end position="64"/>
    </location>
</feature>
<dbReference type="eggNOG" id="KOG2861">
    <property type="taxonomic scope" value="Eukaryota"/>
</dbReference>
<dbReference type="VEuPathDB" id="FungiDB:GMDG_01353"/>
<dbReference type="Pfam" id="PF02582">
    <property type="entry name" value="DUF155"/>
    <property type="match status" value="1"/>
</dbReference>
<dbReference type="OrthoDB" id="242766at2759"/>
<proteinExistence type="inferred from homology"/>
<dbReference type="PANTHER" id="PTHR16255">
    <property type="entry name" value="REQUIRED FOR MEIOTIC NUCLEAR DIVISION PROTEIN 1 HOMOLOG"/>
    <property type="match status" value="1"/>
</dbReference>
<comment type="similarity">
    <text evidence="1">Belongs to the RMD1/sif2 family.</text>
</comment>
<dbReference type="EMBL" id="KV441400">
    <property type="protein sequence ID" value="OAF57460.1"/>
    <property type="molecule type" value="Genomic_DNA"/>
</dbReference>
<dbReference type="Proteomes" id="UP000077154">
    <property type="component" value="Unassembled WGS sequence"/>
</dbReference>
<dbReference type="GeneID" id="36287791"/>
<evidence type="ECO:0000256" key="1">
    <source>
        <dbReference type="ARBA" id="ARBA00008306"/>
    </source>
</evidence>
<dbReference type="InterPro" id="IPR003734">
    <property type="entry name" value="DUF155"/>
</dbReference>
<feature type="region of interest" description="Disordered" evidence="2">
    <location>
        <begin position="42"/>
        <end position="106"/>
    </location>
</feature>
<evidence type="ECO:0000256" key="2">
    <source>
        <dbReference type="SAM" id="MobiDB-lite"/>
    </source>
</evidence>
<dbReference type="InterPro" id="IPR051624">
    <property type="entry name" value="RMD1/Sad1-interacting"/>
</dbReference>
<dbReference type="RefSeq" id="XP_024322749.1">
    <property type="nucleotide sequence ID" value="XM_024468349.1"/>
</dbReference>
<dbReference type="PANTHER" id="PTHR16255:SF1">
    <property type="entry name" value="REQUIRED FOR MEIOTIC NUCLEAR DIVISION PROTEIN 1 HOMOLOG"/>
    <property type="match status" value="1"/>
</dbReference>
<protein>
    <recommendedName>
        <fullName evidence="3">DUF155 domain-containing protein</fullName>
    </recommendedName>
</protein>
<feature type="domain" description="DUF155" evidence="3">
    <location>
        <begin position="160"/>
        <end position="350"/>
    </location>
</feature>
<evidence type="ECO:0000313" key="4">
    <source>
        <dbReference type="EMBL" id="OAF57460.1"/>
    </source>
</evidence>
<dbReference type="GO" id="GO:0005739">
    <property type="term" value="C:mitochondrion"/>
    <property type="evidence" value="ECO:0007669"/>
    <property type="project" value="UniProtKB-ARBA"/>
</dbReference>
<dbReference type="GO" id="GO:0070131">
    <property type="term" value="P:positive regulation of mitochondrial translation"/>
    <property type="evidence" value="ECO:0007669"/>
    <property type="project" value="TreeGrafter"/>
</dbReference>